<protein>
    <recommendedName>
        <fullName evidence="9">Permease</fullName>
    </recommendedName>
</protein>
<keyword evidence="8" id="KW-1185">Reference proteome</keyword>
<name>A0A917WF38_9RHOB</name>
<evidence type="ECO:0000313" key="8">
    <source>
        <dbReference type="Proteomes" id="UP000649829"/>
    </source>
</evidence>
<dbReference type="AlphaFoldDB" id="A0A917WF38"/>
<dbReference type="EMBL" id="BMLF01000001">
    <property type="protein sequence ID" value="GGL99824.1"/>
    <property type="molecule type" value="Genomic_DNA"/>
</dbReference>
<evidence type="ECO:0000256" key="5">
    <source>
        <dbReference type="ARBA" id="ARBA00023136"/>
    </source>
</evidence>
<feature type="transmembrane region" description="Helical" evidence="6">
    <location>
        <begin position="312"/>
        <end position="332"/>
    </location>
</feature>
<sequence length="377" mass="39766">MRPYFRLTLRPILATSLIILALVEIVFLSEQFTGLMDRVLKTGGTGWDLVRLLLWEVPEILDLALPVALLVGVQSAVGRARTQGELVVLTAAGAPVGGLVRGVLLVGLLGGLLSFAIAGIIAPAASYAQRVALHALTVQHIRARISEPGESGSTFRAQGVDFVATGADDASPSLMVRRPADARPWRFAFAGEWEVTGPDEDGERGNFRLGQVTAFGDLPRLDGEMTEAQMNRMAAGSVDVGFDMDDILPVLDRTPRENERPVVPALQALMAGEVLEEATNPERIARIWARALLVPAAALLALMAVWGGSVRGVRAAALPLALLALVACDLVTRAWLGGIAAGPSLWAASGVVTLALLGLPLAALWRAGEALVRPGRG</sequence>
<keyword evidence="5 6" id="KW-0472">Membrane</keyword>
<keyword evidence="2" id="KW-1003">Cell membrane</keyword>
<dbReference type="InterPro" id="IPR005495">
    <property type="entry name" value="LptG/LptF_permease"/>
</dbReference>
<feature type="transmembrane region" description="Helical" evidence="6">
    <location>
        <begin position="287"/>
        <end position="306"/>
    </location>
</feature>
<dbReference type="Proteomes" id="UP000649829">
    <property type="component" value="Unassembled WGS sequence"/>
</dbReference>
<dbReference type="Pfam" id="PF03739">
    <property type="entry name" value="LptF_LptG"/>
    <property type="match status" value="1"/>
</dbReference>
<evidence type="ECO:0000313" key="7">
    <source>
        <dbReference type="EMBL" id="GGL99824.1"/>
    </source>
</evidence>
<dbReference type="GO" id="GO:0015920">
    <property type="term" value="P:lipopolysaccharide transport"/>
    <property type="evidence" value="ECO:0007669"/>
    <property type="project" value="TreeGrafter"/>
</dbReference>
<reference evidence="7" key="1">
    <citation type="journal article" date="2014" name="Int. J. Syst. Evol. Microbiol.">
        <title>Complete genome sequence of Corynebacterium casei LMG S-19264T (=DSM 44701T), isolated from a smear-ripened cheese.</title>
        <authorList>
            <consortium name="US DOE Joint Genome Institute (JGI-PGF)"/>
            <person name="Walter F."/>
            <person name="Albersmeier A."/>
            <person name="Kalinowski J."/>
            <person name="Ruckert C."/>
        </authorList>
    </citation>
    <scope>NUCLEOTIDE SEQUENCE</scope>
    <source>
        <strain evidence="7">CGMCC 1.6293</strain>
    </source>
</reference>
<dbReference type="RefSeq" id="WP_028287895.1">
    <property type="nucleotide sequence ID" value="NZ_BMLF01000001.1"/>
</dbReference>
<feature type="transmembrane region" description="Helical" evidence="6">
    <location>
        <begin position="103"/>
        <end position="125"/>
    </location>
</feature>
<keyword evidence="4 6" id="KW-1133">Transmembrane helix</keyword>
<keyword evidence="3 6" id="KW-0812">Transmembrane</keyword>
<dbReference type="PANTHER" id="PTHR33529:SF6">
    <property type="entry name" value="YJGP_YJGQ FAMILY PERMEASE"/>
    <property type="match status" value="1"/>
</dbReference>
<accession>A0A917WF38</accession>
<dbReference type="PANTHER" id="PTHR33529">
    <property type="entry name" value="SLR0882 PROTEIN-RELATED"/>
    <property type="match status" value="1"/>
</dbReference>
<organism evidence="7 8">
    <name type="scientific">Pseudooceanicola nanhaiensis</name>
    <dbReference type="NCBI Taxonomy" id="375761"/>
    <lineage>
        <taxon>Bacteria</taxon>
        <taxon>Pseudomonadati</taxon>
        <taxon>Pseudomonadota</taxon>
        <taxon>Alphaproteobacteria</taxon>
        <taxon>Rhodobacterales</taxon>
        <taxon>Paracoccaceae</taxon>
        <taxon>Pseudooceanicola</taxon>
    </lineage>
</organism>
<proteinExistence type="predicted"/>
<reference evidence="7" key="2">
    <citation type="submission" date="2020-09" db="EMBL/GenBank/DDBJ databases">
        <authorList>
            <person name="Sun Q."/>
            <person name="Zhou Y."/>
        </authorList>
    </citation>
    <scope>NUCLEOTIDE SEQUENCE</scope>
    <source>
        <strain evidence="7">CGMCC 1.6293</strain>
    </source>
</reference>
<dbReference type="GO" id="GO:0043190">
    <property type="term" value="C:ATP-binding cassette (ABC) transporter complex"/>
    <property type="evidence" value="ECO:0007669"/>
    <property type="project" value="TreeGrafter"/>
</dbReference>
<feature type="transmembrane region" description="Helical" evidence="6">
    <location>
        <begin position="344"/>
        <end position="365"/>
    </location>
</feature>
<evidence type="ECO:0008006" key="9">
    <source>
        <dbReference type="Google" id="ProtNLM"/>
    </source>
</evidence>
<evidence type="ECO:0000256" key="3">
    <source>
        <dbReference type="ARBA" id="ARBA00022692"/>
    </source>
</evidence>
<evidence type="ECO:0000256" key="1">
    <source>
        <dbReference type="ARBA" id="ARBA00004651"/>
    </source>
</evidence>
<feature type="transmembrane region" description="Helical" evidence="6">
    <location>
        <begin position="12"/>
        <end position="29"/>
    </location>
</feature>
<comment type="caution">
    <text evidence="7">The sequence shown here is derived from an EMBL/GenBank/DDBJ whole genome shotgun (WGS) entry which is preliminary data.</text>
</comment>
<evidence type="ECO:0000256" key="6">
    <source>
        <dbReference type="SAM" id="Phobius"/>
    </source>
</evidence>
<gene>
    <name evidence="7" type="ORF">GCM10011534_22090</name>
</gene>
<evidence type="ECO:0000256" key="2">
    <source>
        <dbReference type="ARBA" id="ARBA00022475"/>
    </source>
</evidence>
<comment type="subcellular location">
    <subcellularLocation>
        <location evidence="1">Cell membrane</location>
        <topology evidence="1">Multi-pass membrane protein</topology>
    </subcellularLocation>
</comment>
<evidence type="ECO:0000256" key="4">
    <source>
        <dbReference type="ARBA" id="ARBA00022989"/>
    </source>
</evidence>